<dbReference type="Proteomes" id="UP001634007">
    <property type="component" value="Unassembled WGS sequence"/>
</dbReference>
<organism evidence="1 2">
    <name type="scientific">Eucalyptus globulus</name>
    <name type="common">Tasmanian blue gum</name>
    <dbReference type="NCBI Taxonomy" id="34317"/>
    <lineage>
        <taxon>Eukaryota</taxon>
        <taxon>Viridiplantae</taxon>
        <taxon>Streptophyta</taxon>
        <taxon>Embryophyta</taxon>
        <taxon>Tracheophyta</taxon>
        <taxon>Spermatophyta</taxon>
        <taxon>Magnoliopsida</taxon>
        <taxon>eudicotyledons</taxon>
        <taxon>Gunneridae</taxon>
        <taxon>Pentapetalae</taxon>
        <taxon>rosids</taxon>
        <taxon>malvids</taxon>
        <taxon>Myrtales</taxon>
        <taxon>Myrtaceae</taxon>
        <taxon>Myrtoideae</taxon>
        <taxon>Eucalypteae</taxon>
        <taxon>Eucalyptus</taxon>
    </lineage>
</organism>
<reference evidence="1 2" key="1">
    <citation type="submission" date="2024-11" db="EMBL/GenBank/DDBJ databases">
        <title>Chromosome-level genome assembly of Eucalyptus globulus Labill. provides insights into its genome evolution.</title>
        <authorList>
            <person name="Li X."/>
        </authorList>
    </citation>
    <scope>NUCLEOTIDE SEQUENCE [LARGE SCALE GENOMIC DNA]</scope>
    <source>
        <strain evidence="1">CL2024</strain>
        <tissue evidence="1">Fresh tender leaves</tissue>
    </source>
</reference>
<proteinExistence type="predicted"/>
<comment type="caution">
    <text evidence="1">The sequence shown here is derived from an EMBL/GenBank/DDBJ whole genome shotgun (WGS) entry which is preliminary data.</text>
</comment>
<gene>
    <name evidence="1" type="ORF">ACJRO7_022117</name>
</gene>
<dbReference type="EMBL" id="JBJKBG010000005">
    <property type="protein sequence ID" value="KAL3740940.1"/>
    <property type="molecule type" value="Genomic_DNA"/>
</dbReference>
<accession>A0ABD3KYJ8</accession>
<evidence type="ECO:0008006" key="3">
    <source>
        <dbReference type="Google" id="ProtNLM"/>
    </source>
</evidence>
<keyword evidence="2" id="KW-1185">Reference proteome</keyword>
<dbReference type="AlphaFoldDB" id="A0ABD3KYJ8"/>
<protein>
    <recommendedName>
        <fullName evidence="3">DUF295 domain-containing protein</fullName>
    </recommendedName>
</protein>
<name>A0ABD3KYJ8_EUCGL</name>
<evidence type="ECO:0000313" key="2">
    <source>
        <dbReference type="Proteomes" id="UP001634007"/>
    </source>
</evidence>
<evidence type="ECO:0000313" key="1">
    <source>
        <dbReference type="EMBL" id="KAL3740940.1"/>
    </source>
</evidence>
<sequence length="120" mass="13775">MGVFVCGRLHSIMRRKWAPDSAKVLVAFDIHTREFVEVDELNFIDNNRFDMDLAVLEGVFASSSIVSKGCRCKDYERIYILANHGICSSRYLTTRGIGDLSCHWITPGMVVVKFWREWAV</sequence>